<dbReference type="EMBL" id="SGWX01000001">
    <property type="protein sequence ID" value="RZS60448.1"/>
    <property type="molecule type" value="Genomic_DNA"/>
</dbReference>
<dbReference type="Proteomes" id="UP000293852">
    <property type="component" value="Unassembled WGS sequence"/>
</dbReference>
<proteinExistence type="predicted"/>
<gene>
    <name evidence="1" type="ORF">EV386_0706</name>
</gene>
<comment type="caution">
    <text evidence="1">The sequence shown here is derived from an EMBL/GenBank/DDBJ whole genome shotgun (WGS) entry which is preliminary data.</text>
</comment>
<dbReference type="RefSeq" id="WP_130412378.1">
    <property type="nucleotide sequence ID" value="NZ_SGWX01000001.1"/>
</dbReference>
<protein>
    <submittedName>
        <fullName evidence="1">Uncharacterized protein</fullName>
    </submittedName>
</protein>
<dbReference type="AlphaFoldDB" id="A0A4Q7M204"/>
<accession>A0A4Q7M204</accession>
<organism evidence="1 2">
    <name type="scientific">Xylanimonas ulmi</name>
    <dbReference type="NCBI Taxonomy" id="228973"/>
    <lineage>
        <taxon>Bacteria</taxon>
        <taxon>Bacillati</taxon>
        <taxon>Actinomycetota</taxon>
        <taxon>Actinomycetes</taxon>
        <taxon>Micrococcales</taxon>
        <taxon>Promicromonosporaceae</taxon>
        <taxon>Xylanimonas</taxon>
    </lineage>
</organism>
<reference evidence="1 2" key="1">
    <citation type="submission" date="2019-02" db="EMBL/GenBank/DDBJ databases">
        <title>Sequencing the genomes of 1000 actinobacteria strains.</title>
        <authorList>
            <person name="Klenk H.-P."/>
        </authorList>
    </citation>
    <scope>NUCLEOTIDE SEQUENCE [LARGE SCALE GENOMIC DNA]</scope>
    <source>
        <strain evidence="1 2">DSM 16932</strain>
    </source>
</reference>
<keyword evidence="2" id="KW-1185">Reference proteome</keyword>
<sequence>MKTYRQHRCARKHRTERAFMRCALPRAVWVVGEGAYAVIAWCRVTTVSLHEELDSAEASKRLIDNHGCGGACRGAHEIVLVER</sequence>
<evidence type="ECO:0000313" key="2">
    <source>
        <dbReference type="Proteomes" id="UP000293852"/>
    </source>
</evidence>
<name>A0A4Q7M204_9MICO</name>
<dbReference type="OrthoDB" id="5122425at2"/>
<evidence type="ECO:0000313" key="1">
    <source>
        <dbReference type="EMBL" id="RZS60448.1"/>
    </source>
</evidence>